<dbReference type="Proteomes" id="UP000324222">
    <property type="component" value="Unassembled WGS sequence"/>
</dbReference>
<gene>
    <name evidence="1" type="ORF">E2C01_021954</name>
</gene>
<reference evidence="1 2" key="1">
    <citation type="submission" date="2019-05" db="EMBL/GenBank/DDBJ databases">
        <title>Another draft genome of Portunus trituberculatus and its Hox gene families provides insights of decapod evolution.</title>
        <authorList>
            <person name="Jeong J.-H."/>
            <person name="Song I."/>
            <person name="Kim S."/>
            <person name="Choi T."/>
            <person name="Kim D."/>
            <person name="Ryu S."/>
            <person name="Kim W."/>
        </authorList>
    </citation>
    <scope>NUCLEOTIDE SEQUENCE [LARGE SCALE GENOMIC DNA]</scope>
    <source>
        <tissue evidence="1">Muscle</tissue>
    </source>
</reference>
<dbReference type="AlphaFoldDB" id="A0A5B7E6C3"/>
<sequence>MDNEHFRQQAAVFCGTEPSSHDAVTEAGEKAIVCLYGGKPCERLIDVKSRKFKEKVLISASAVEVKTLPPTPSAALYHSLRVFLRVRIWMDVGDNLEPTDWGWEQKNDTFVPKQTDDQVAPEYLLKGNTICTFYTRCGMKKCPTMRRREVKTCPARHIHHSLHGATRTL</sequence>
<dbReference type="EMBL" id="VSRR010001960">
    <property type="protein sequence ID" value="MPC28743.1"/>
    <property type="molecule type" value="Genomic_DNA"/>
</dbReference>
<evidence type="ECO:0000313" key="2">
    <source>
        <dbReference type="Proteomes" id="UP000324222"/>
    </source>
</evidence>
<protein>
    <submittedName>
        <fullName evidence="1">Uncharacterized protein</fullName>
    </submittedName>
</protein>
<comment type="caution">
    <text evidence="1">The sequence shown here is derived from an EMBL/GenBank/DDBJ whole genome shotgun (WGS) entry which is preliminary data.</text>
</comment>
<proteinExistence type="predicted"/>
<organism evidence="1 2">
    <name type="scientific">Portunus trituberculatus</name>
    <name type="common">Swimming crab</name>
    <name type="synonym">Neptunus trituberculatus</name>
    <dbReference type="NCBI Taxonomy" id="210409"/>
    <lineage>
        <taxon>Eukaryota</taxon>
        <taxon>Metazoa</taxon>
        <taxon>Ecdysozoa</taxon>
        <taxon>Arthropoda</taxon>
        <taxon>Crustacea</taxon>
        <taxon>Multicrustacea</taxon>
        <taxon>Malacostraca</taxon>
        <taxon>Eumalacostraca</taxon>
        <taxon>Eucarida</taxon>
        <taxon>Decapoda</taxon>
        <taxon>Pleocyemata</taxon>
        <taxon>Brachyura</taxon>
        <taxon>Eubrachyura</taxon>
        <taxon>Portunoidea</taxon>
        <taxon>Portunidae</taxon>
        <taxon>Portuninae</taxon>
        <taxon>Portunus</taxon>
    </lineage>
</organism>
<accession>A0A5B7E6C3</accession>
<keyword evidence="2" id="KW-1185">Reference proteome</keyword>
<name>A0A5B7E6C3_PORTR</name>
<evidence type="ECO:0000313" key="1">
    <source>
        <dbReference type="EMBL" id="MPC28743.1"/>
    </source>
</evidence>